<comment type="subcellular location">
    <subcellularLocation>
        <location evidence="1 8">Cell outer membrane</location>
        <topology evidence="1 8">Multi-pass membrane protein</topology>
    </subcellularLocation>
</comment>
<evidence type="ECO:0000313" key="14">
    <source>
        <dbReference type="Proteomes" id="UP000242133"/>
    </source>
</evidence>
<evidence type="ECO:0000256" key="2">
    <source>
        <dbReference type="ARBA" id="ARBA00022448"/>
    </source>
</evidence>
<keyword evidence="2 8" id="KW-0813">Transport</keyword>
<dbReference type="Pfam" id="PF00593">
    <property type="entry name" value="TonB_dep_Rec_b-barrel"/>
    <property type="match status" value="1"/>
</dbReference>
<feature type="chain" id="PRO_5015110569" evidence="10">
    <location>
        <begin position="31"/>
        <end position="752"/>
    </location>
</feature>
<dbReference type="InterPro" id="IPR037066">
    <property type="entry name" value="Plug_dom_sf"/>
</dbReference>
<keyword evidence="7 8" id="KW-0998">Cell outer membrane</keyword>
<dbReference type="InterPro" id="IPR036942">
    <property type="entry name" value="Beta-barrel_TonB_sf"/>
</dbReference>
<evidence type="ECO:0000256" key="4">
    <source>
        <dbReference type="ARBA" id="ARBA00022692"/>
    </source>
</evidence>
<evidence type="ECO:0000313" key="13">
    <source>
        <dbReference type="EMBL" id="PSL14951.1"/>
    </source>
</evidence>
<evidence type="ECO:0000259" key="12">
    <source>
        <dbReference type="Pfam" id="PF07715"/>
    </source>
</evidence>
<dbReference type="PANTHER" id="PTHR30069">
    <property type="entry name" value="TONB-DEPENDENT OUTER MEMBRANE RECEPTOR"/>
    <property type="match status" value="1"/>
</dbReference>
<evidence type="ECO:0000259" key="11">
    <source>
        <dbReference type="Pfam" id="PF00593"/>
    </source>
</evidence>
<dbReference type="PROSITE" id="PS52016">
    <property type="entry name" value="TONB_DEPENDENT_REC_3"/>
    <property type="match status" value="1"/>
</dbReference>
<feature type="domain" description="TonB-dependent receptor-like beta-barrel" evidence="11">
    <location>
        <begin position="245"/>
        <end position="706"/>
    </location>
</feature>
<comment type="similarity">
    <text evidence="8 9">Belongs to the TonB-dependent receptor family.</text>
</comment>
<feature type="domain" description="TonB-dependent receptor plug" evidence="12">
    <location>
        <begin position="48"/>
        <end position="153"/>
    </location>
</feature>
<dbReference type="RefSeq" id="WP_211298087.1">
    <property type="nucleotide sequence ID" value="NZ_PYGI01000006.1"/>
</dbReference>
<dbReference type="PROSITE" id="PS51257">
    <property type="entry name" value="PROKAR_LIPOPROTEIN"/>
    <property type="match status" value="1"/>
</dbReference>
<keyword evidence="13" id="KW-0675">Receptor</keyword>
<accession>A0A2P8EZR2</accession>
<protein>
    <submittedName>
        <fullName evidence="13">Iron complex outermembrane receptor protein</fullName>
    </submittedName>
</protein>
<evidence type="ECO:0000256" key="8">
    <source>
        <dbReference type="PROSITE-ProRule" id="PRU01360"/>
    </source>
</evidence>
<evidence type="ECO:0000256" key="7">
    <source>
        <dbReference type="ARBA" id="ARBA00023237"/>
    </source>
</evidence>
<dbReference type="InterPro" id="IPR039426">
    <property type="entry name" value="TonB-dep_rcpt-like"/>
</dbReference>
<organism evidence="13 14">
    <name type="scientific">Marinobacterium halophilum</name>
    <dbReference type="NCBI Taxonomy" id="267374"/>
    <lineage>
        <taxon>Bacteria</taxon>
        <taxon>Pseudomonadati</taxon>
        <taxon>Pseudomonadota</taxon>
        <taxon>Gammaproteobacteria</taxon>
        <taxon>Oceanospirillales</taxon>
        <taxon>Oceanospirillaceae</taxon>
        <taxon>Marinobacterium</taxon>
    </lineage>
</organism>
<dbReference type="GO" id="GO:0009279">
    <property type="term" value="C:cell outer membrane"/>
    <property type="evidence" value="ECO:0007669"/>
    <property type="project" value="UniProtKB-SubCell"/>
</dbReference>
<dbReference type="GO" id="GO:0015344">
    <property type="term" value="F:siderophore uptake transmembrane transporter activity"/>
    <property type="evidence" value="ECO:0007669"/>
    <property type="project" value="TreeGrafter"/>
</dbReference>
<keyword evidence="5 9" id="KW-0798">TonB box</keyword>
<dbReference type="SUPFAM" id="SSF56935">
    <property type="entry name" value="Porins"/>
    <property type="match status" value="1"/>
</dbReference>
<evidence type="ECO:0000256" key="10">
    <source>
        <dbReference type="SAM" id="SignalP"/>
    </source>
</evidence>
<evidence type="ECO:0000256" key="9">
    <source>
        <dbReference type="RuleBase" id="RU003357"/>
    </source>
</evidence>
<evidence type="ECO:0000256" key="5">
    <source>
        <dbReference type="ARBA" id="ARBA00023077"/>
    </source>
</evidence>
<sequence>MNNVKGLPVFQLGQLSIAIACITLAQSAHAQTAPNEPILVEAPIEQRSLEGAVQVEQSVLNQLRAATNDSASLLRDVPGVSLNGAGGVSSLPVIHGLADDRLRVKVDGMDLIAACPNHMNPPLSYMDPSNIGLLKVFAGITPVSVGGDSIGGTIVADKPEPEFARSGESSLTKGEIGAFYRSNNNAVGGNAAATHATENLNIRYSGSWSKADNYTAGGDFKTTTETGRPGHTLPLDEVGSTAYETQNHTLGIAFKAGDDLFESQFSYQDMPEQLYPNQRMDLLENTQKLVNLAWTRRLDWGILEARAYHEQVDHFMDFGADKRFWYGALSGPGNPCSPIGFMVDGKANTCAAGMPMYSESENTGLTLKADIDLSADDLLRLGAEYQHYRLDDYWTASGGGMGPDTFLNINNGKRDRAAVFAELESQLNDQWLTLVGMRYEHVQMDADAVHGYSMMAGQATESATFNAQDRSQTDHNIDLTALARYQYSDNLDIEMGLARKVRSPNLYERYTWSSWPMAATMNNFVGDGNGYVGDINLKPETAYTASATFDWHATDRSWVFTATPFYTRVSDYVDAVKRPGWADDQFNVLQYANQSARLYGIDLSMQMPLASNHWGAWGLKSVVNYTDGKNRTTGEDLYNIMPLNGRFTLTHQQGGWDNGIEWVVVDDKDSVSDVRNEVATSGYSLINLRASHSWKQTRLDFGVENLFDRDYALPTGGVYTGQGRTMSMNGIPWGIAVPGMGRSAYVGVKVTF</sequence>
<dbReference type="Gene3D" id="2.170.130.10">
    <property type="entry name" value="TonB-dependent receptor, plug domain"/>
    <property type="match status" value="1"/>
</dbReference>
<reference evidence="13 14" key="1">
    <citation type="submission" date="2018-03" db="EMBL/GenBank/DDBJ databases">
        <title>Genomic Encyclopedia of Archaeal and Bacterial Type Strains, Phase II (KMG-II): from individual species to whole genera.</title>
        <authorList>
            <person name="Goeker M."/>
        </authorList>
    </citation>
    <scope>NUCLEOTIDE SEQUENCE [LARGE SCALE GENOMIC DNA]</scope>
    <source>
        <strain evidence="13 14">DSM 17586</strain>
    </source>
</reference>
<evidence type="ECO:0000256" key="6">
    <source>
        <dbReference type="ARBA" id="ARBA00023136"/>
    </source>
</evidence>
<dbReference type="Gene3D" id="2.40.170.20">
    <property type="entry name" value="TonB-dependent receptor, beta-barrel domain"/>
    <property type="match status" value="1"/>
</dbReference>
<name>A0A2P8EZR2_9GAMM</name>
<comment type="caution">
    <text evidence="13">The sequence shown here is derived from an EMBL/GenBank/DDBJ whole genome shotgun (WGS) entry which is preliminary data.</text>
</comment>
<dbReference type="InterPro" id="IPR000531">
    <property type="entry name" value="Beta-barrel_TonB"/>
</dbReference>
<proteinExistence type="inferred from homology"/>
<dbReference type="PANTHER" id="PTHR30069:SF49">
    <property type="entry name" value="OUTER MEMBRANE PROTEIN C"/>
    <property type="match status" value="1"/>
</dbReference>
<keyword evidence="10" id="KW-0732">Signal</keyword>
<dbReference type="GO" id="GO:0044718">
    <property type="term" value="P:siderophore transmembrane transport"/>
    <property type="evidence" value="ECO:0007669"/>
    <property type="project" value="TreeGrafter"/>
</dbReference>
<feature type="signal peptide" evidence="10">
    <location>
        <begin position="1"/>
        <end position="30"/>
    </location>
</feature>
<dbReference type="InterPro" id="IPR012910">
    <property type="entry name" value="Plug_dom"/>
</dbReference>
<evidence type="ECO:0000256" key="3">
    <source>
        <dbReference type="ARBA" id="ARBA00022452"/>
    </source>
</evidence>
<dbReference type="Proteomes" id="UP000242133">
    <property type="component" value="Unassembled WGS sequence"/>
</dbReference>
<dbReference type="EMBL" id="PYGI01000006">
    <property type="protein sequence ID" value="PSL14951.1"/>
    <property type="molecule type" value="Genomic_DNA"/>
</dbReference>
<keyword evidence="14" id="KW-1185">Reference proteome</keyword>
<dbReference type="Pfam" id="PF07715">
    <property type="entry name" value="Plug"/>
    <property type="match status" value="1"/>
</dbReference>
<keyword evidence="4 8" id="KW-0812">Transmembrane</keyword>
<dbReference type="AlphaFoldDB" id="A0A2P8EZR2"/>
<keyword evidence="3 8" id="KW-1134">Transmembrane beta strand</keyword>
<evidence type="ECO:0000256" key="1">
    <source>
        <dbReference type="ARBA" id="ARBA00004571"/>
    </source>
</evidence>
<gene>
    <name evidence="13" type="ORF">CLV44_106131</name>
</gene>
<keyword evidence="6 8" id="KW-0472">Membrane</keyword>